<dbReference type="HAMAP" id="MF_01486">
    <property type="entry name" value="RecC"/>
    <property type="match status" value="1"/>
</dbReference>
<dbReference type="PANTHER" id="PTHR30591:SF1">
    <property type="entry name" value="RECBCD ENZYME SUBUNIT RECC"/>
    <property type="match status" value="1"/>
</dbReference>
<dbReference type="PANTHER" id="PTHR30591">
    <property type="entry name" value="RECBCD ENZYME SUBUNIT RECC"/>
    <property type="match status" value="1"/>
</dbReference>
<dbReference type="PIRSF" id="PIRSF000980">
    <property type="entry name" value="RecC"/>
    <property type="match status" value="1"/>
</dbReference>
<dbReference type="Gene3D" id="3.40.50.300">
    <property type="entry name" value="P-loop containing nucleotide triphosphate hydrolases"/>
    <property type="match status" value="2"/>
</dbReference>
<dbReference type="AlphaFoldDB" id="A0A0C1MNL2"/>
<organism evidence="12 13">
    <name type="scientific">Pseudoalteromonas luteoviolacea</name>
    <dbReference type="NCBI Taxonomy" id="43657"/>
    <lineage>
        <taxon>Bacteria</taxon>
        <taxon>Pseudomonadati</taxon>
        <taxon>Pseudomonadota</taxon>
        <taxon>Gammaproteobacteria</taxon>
        <taxon>Alteromonadales</taxon>
        <taxon>Pseudoalteromonadaceae</taxon>
        <taxon>Pseudoalteromonas</taxon>
    </lineage>
</organism>
<sequence>MLHIIQSNRMEALQTQFNTVMQTAPLRDPFVCETVLVQSPGMSQWLKNGLSDHIGVAAQVDFPLPLSFIWRLYQQFLPDVPAESPYNKSNMAWKLYNLLPTKLEQPLYVPLANYLAVEKPATAVDQETLDGLKLFTLCEKIADVYDQYLMYRPDWLASWESGTDELLDVDVTIAPWQPDLWRSLVEYTHQLGQSPYNRANMHQQLLTALSNADSAQLPERISIFGLSAMPTSQLEVFQALASKTEVLLFFFNPSEHYWGDLVDEKTQAKIHAKYVKRPEIDANLDEEQDYYNVGNPLLSSWGKLGRDYLEQLLQLDARWLDGFVEDFNDSLLSQIQNEIYQLAFKGESLQADPNWFVSDEGKLDIHQSDNSIYLQDCHTPLREVECLHDHLLNLFNQYEGLTPKDVIIMMPDVGAYSPYIEAVFGSAQGSRYIPYALADMAIEQEKPVLSSFVTLVNLPFSRFGVSDILDLLAVEAISSRFELETAEFEQIKYWLEQVVIKWGLDGENKAEHGLPEIPLNTWLHGLNRLLLGVATGQEETDFGGVYPADLVEGMAINILSKLVAFLDALNRVKRQLNKSGTLAQQAEMLRTLLTTFYHQEAEQSWDLMQLNKVIEGIEKHYESGDMRLPVEPRVLAYLVKQGIQEKGVGQRFLSGAVNFCTLMPMRAVPFKVVCLLGMNDADYPRQVQPIGFDLVPASSRRKGDRSRKLDDRYLFLEALLSARQHFYVSYIGRSCFNNEVQVPSVLVSELFEYIDRSFQFIDSDMSLSKQLKHQAPLQPFNSLHYLPGSLQSFNPSWLFESAEQAVEKASPLTIALPSELELTQFLRACTAPQSYFYQNCLGVKINPAREYHDDTEPFSLDPLTRYQYLQEIVDAQINNVSLSSEQLLQRGHLPQAYVGEIQLELLAQRVIPMVGVLKSKLSDPQVPKEVSIEIQGIKIVGWLDKIFANEQVFYRPASIKAKDKIRAFIYHLLANVTVSTMSTTVIGLDEQVTFEPLDKSSAMQLLEMWIDFYQQLTVQPVPFFPASSYAFASTDDIGKAQLKFAGGQYIGIGESEDPYVALNFRELEACMEEFMSLSKSLLGPIIALEKELQHGDA</sequence>
<dbReference type="GO" id="GO:0005524">
    <property type="term" value="F:ATP binding"/>
    <property type="evidence" value="ECO:0007669"/>
    <property type="project" value="UniProtKB-UniRule"/>
</dbReference>
<keyword evidence="8 10" id="KW-0238">DNA-binding</keyword>
<dbReference type="Pfam" id="PF17946">
    <property type="entry name" value="RecC_C"/>
    <property type="match status" value="1"/>
</dbReference>
<dbReference type="GO" id="GO:0003677">
    <property type="term" value="F:DNA binding"/>
    <property type="evidence" value="ECO:0007669"/>
    <property type="project" value="UniProtKB-UniRule"/>
</dbReference>
<keyword evidence="5 10" id="KW-0347">Helicase</keyword>
<reference evidence="12 13" key="1">
    <citation type="submission" date="2014-12" db="EMBL/GenBank/DDBJ databases">
        <title>Draft Genome Sequence of Pseudoalteromonas luteoviolacea HI1.</title>
        <authorList>
            <person name="Asahina A.Y."/>
            <person name="Hadfield M.G."/>
        </authorList>
    </citation>
    <scope>NUCLEOTIDE SEQUENCE [LARGE SCALE GENOMIC DNA]</scope>
    <source>
        <strain evidence="12 13">HI1</strain>
    </source>
</reference>
<dbReference type="InterPro" id="IPR041500">
    <property type="entry name" value="RecC_C"/>
</dbReference>
<keyword evidence="6 10" id="KW-0269">Exonuclease</keyword>
<comment type="miscellaneous">
    <text evidence="10">In the RecBCD complex, RecB has a slow 3'-5' helicase, an exonuclease activity and loads RecA onto ssDNA, RecD has a fast 5'-3' helicase activity, while RecC stimulates the ATPase and processivity of the RecB helicase and contributes to recognition of the Chi site.</text>
</comment>
<keyword evidence="2 10" id="KW-0547">Nucleotide-binding</keyword>
<dbReference type="GO" id="GO:0009338">
    <property type="term" value="C:exodeoxyribonuclease V complex"/>
    <property type="evidence" value="ECO:0007669"/>
    <property type="project" value="InterPro"/>
</dbReference>
<keyword evidence="7 10" id="KW-0067">ATP-binding</keyword>
<dbReference type="InterPro" id="IPR011335">
    <property type="entry name" value="Restrct_endonuc-II-like"/>
</dbReference>
<evidence type="ECO:0000256" key="5">
    <source>
        <dbReference type="ARBA" id="ARBA00022806"/>
    </source>
</evidence>
<dbReference type="GO" id="GO:0003678">
    <property type="term" value="F:DNA helicase activity"/>
    <property type="evidence" value="ECO:0007669"/>
    <property type="project" value="UniProtKB-UniRule"/>
</dbReference>
<evidence type="ECO:0000259" key="11">
    <source>
        <dbReference type="Pfam" id="PF17946"/>
    </source>
</evidence>
<proteinExistence type="inferred from homology"/>
<dbReference type="OrthoDB" id="9762834at2"/>
<comment type="similarity">
    <text evidence="10">Belongs to the RecC family.</text>
</comment>
<evidence type="ECO:0000256" key="3">
    <source>
        <dbReference type="ARBA" id="ARBA00022763"/>
    </source>
</evidence>
<evidence type="ECO:0000256" key="8">
    <source>
        <dbReference type="ARBA" id="ARBA00023125"/>
    </source>
</evidence>
<feature type="domain" description="RecC C-terminal" evidence="11">
    <location>
        <begin position="818"/>
        <end position="1034"/>
    </location>
</feature>
<keyword evidence="4 10" id="KW-0378">Hydrolase</keyword>
<evidence type="ECO:0000256" key="1">
    <source>
        <dbReference type="ARBA" id="ARBA00022722"/>
    </source>
</evidence>
<gene>
    <name evidence="10" type="primary">recC</name>
    <name evidence="12" type="ORF">JF50_01855</name>
</gene>
<evidence type="ECO:0000256" key="9">
    <source>
        <dbReference type="ARBA" id="ARBA00023204"/>
    </source>
</evidence>
<comment type="function">
    <text evidence="10">A helicase/nuclease that prepares dsDNA breaks (DSB) for recombinational DNA repair. Binds to DSBs and unwinds DNA via a highly rapid and processive ATP-dependent bidirectional helicase activity. Unwinds dsDNA until it encounters a Chi (crossover hotspot instigator) sequence from the 3' direction. Cuts ssDNA a few nucleotides 3' to the Chi site. The properties and activities of the enzyme are changed at Chi. The Chi-altered holoenzyme produces a long 3'-ssDNA overhang and facilitates RecA-binding to the ssDNA for homologous DNA recombination and repair. Holoenzyme degrades any linearized DNA that is unable to undergo homologous recombination. In the holoenzyme this subunit recognizes the wild-type Chi sequence, and when added to isolated RecB increases its ATP-dependent helicase processivity.</text>
</comment>
<dbReference type="SUPFAM" id="SSF52980">
    <property type="entry name" value="Restriction endonuclease-like"/>
    <property type="match status" value="1"/>
</dbReference>
<dbReference type="RefSeq" id="WP_039607810.1">
    <property type="nucleotide sequence ID" value="NZ_JWIC01000003.1"/>
</dbReference>
<evidence type="ECO:0000256" key="4">
    <source>
        <dbReference type="ARBA" id="ARBA00022801"/>
    </source>
</evidence>
<dbReference type="SUPFAM" id="SSF52540">
    <property type="entry name" value="P-loop containing nucleoside triphosphate hydrolases"/>
    <property type="match status" value="2"/>
</dbReference>
<dbReference type="GO" id="GO:0008854">
    <property type="term" value="F:exodeoxyribonuclease V activity"/>
    <property type="evidence" value="ECO:0007669"/>
    <property type="project" value="InterPro"/>
</dbReference>
<evidence type="ECO:0000256" key="2">
    <source>
        <dbReference type="ARBA" id="ARBA00022741"/>
    </source>
</evidence>
<evidence type="ECO:0000313" key="12">
    <source>
        <dbReference type="EMBL" id="KID58639.1"/>
    </source>
</evidence>
<dbReference type="InterPro" id="IPR013986">
    <property type="entry name" value="DExx_box_DNA_helicase_dom_sf"/>
</dbReference>
<dbReference type="Pfam" id="PF04257">
    <property type="entry name" value="Exonuc_V_gamma"/>
    <property type="match status" value="1"/>
</dbReference>
<dbReference type="GO" id="GO:0000724">
    <property type="term" value="P:double-strand break repair via homologous recombination"/>
    <property type="evidence" value="ECO:0007669"/>
    <property type="project" value="UniProtKB-UniRule"/>
</dbReference>
<evidence type="ECO:0000313" key="13">
    <source>
        <dbReference type="Proteomes" id="UP000031327"/>
    </source>
</evidence>
<keyword evidence="9 10" id="KW-0234">DNA repair</keyword>
<evidence type="ECO:0000256" key="10">
    <source>
        <dbReference type="HAMAP-Rule" id="MF_01486"/>
    </source>
</evidence>
<dbReference type="Gene3D" id="1.10.10.990">
    <property type="match status" value="1"/>
</dbReference>
<dbReference type="EMBL" id="JWIC01000003">
    <property type="protein sequence ID" value="KID58639.1"/>
    <property type="molecule type" value="Genomic_DNA"/>
</dbReference>
<dbReference type="Proteomes" id="UP000031327">
    <property type="component" value="Unassembled WGS sequence"/>
</dbReference>
<evidence type="ECO:0000256" key="6">
    <source>
        <dbReference type="ARBA" id="ARBA00022839"/>
    </source>
</evidence>
<comment type="subunit">
    <text evidence="10">Heterotrimer of RecB, RecC and RecD. All subunits contribute to DNA-binding.</text>
</comment>
<keyword evidence="1 10" id="KW-0540">Nuclease</keyword>
<accession>A0A0C1MNL2</accession>
<dbReference type="NCBIfam" id="TIGR01450">
    <property type="entry name" value="recC"/>
    <property type="match status" value="1"/>
</dbReference>
<evidence type="ECO:0000256" key="7">
    <source>
        <dbReference type="ARBA" id="ARBA00022840"/>
    </source>
</evidence>
<dbReference type="Gene3D" id="3.40.50.10930">
    <property type="match status" value="1"/>
</dbReference>
<dbReference type="InterPro" id="IPR027417">
    <property type="entry name" value="P-loop_NTPase"/>
</dbReference>
<comment type="caution">
    <text evidence="12">The sequence shown here is derived from an EMBL/GenBank/DDBJ whole genome shotgun (WGS) entry which is preliminary data.</text>
</comment>
<name>A0A0C1MNL2_9GAMM</name>
<dbReference type="Gene3D" id="1.10.10.160">
    <property type="match status" value="1"/>
</dbReference>
<dbReference type="InterPro" id="IPR006697">
    <property type="entry name" value="RecC"/>
</dbReference>
<keyword evidence="3 10" id="KW-0227">DNA damage</keyword>
<protein>
    <recommendedName>
        <fullName evidence="10">RecBCD enzyme subunit RecC</fullName>
    </recommendedName>
    <alternativeName>
        <fullName evidence="10">Exonuclease V subunit RecC</fullName>
        <shortName evidence="10">ExoV subunit RecC</shortName>
    </alternativeName>
    <alternativeName>
        <fullName evidence="10">Helicase/nuclease RecBCD subunit RecC</fullName>
    </alternativeName>
</protein>